<evidence type="ECO:0000256" key="6">
    <source>
        <dbReference type="ARBA" id="ARBA00023136"/>
    </source>
</evidence>
<evidence type="ECO:0000256" key="2">
    <source>
        <dbReference type="ARBA" id="ARBA00010792"/>
    </source>
</evidence>
<accession>A0A9D1MAL7</accession>
<proteinExistence type="inferred from homology"/>
<keyword evidence="4 7" id="KW-0812">Transmembrane</keyword>
<comment type="subcellular location">
    <subcellularLocation>
        <location evidence="1">Cell membrane</location>
        <topology evidence="1">Multi-pass membrane protein</topology>
    </subcellularLocation>
</comment>
<feature type="transmembrane region" description="Helical" evidence="7">
    <location>
        <begin position="176"/>
        <end position="195"/>
    </location>
</feature>
<evidence type="ECO:0000256" key="3">
    <source>
        <dbReference type="ARBA" id="ARBA00022475"/>
    </source>
</evidence>
<gene>
    <name evidence="9" type="ORF">IAA61_02505</name>
</gene>
<protein>
    <submittedName>
        <fullName evidence="9">DedA family protein</fullName>
    </submittedName>
</protein>
<keyword evidence="5 7" id="KW-1133">Transmembrane helix</keyword>
<dbReference type="Pfam" id="PF09335">
    <property type="entry name" value="VTT_dom"/>
    <property type="match status" value="1"/>
</dbReference>
<reference evidence="9" key="1">
    <citation type="submission" date="2020-10" db="EMBL/GenBank/DDBJ databases">
        <authorList>
            <person name="Gilroy R."/>
        </authorList>
    </citation>
    <scope>NUCLEOTIDE SEQUENCE</scope>
    <source>
        <strain evidence="9">USAMLcec3-3695</strain>
    </source>
</reference>
<evidence type="ECO:0000256" key="1">
    <source>
        <dbReference type="ARBA" id="ARBA00004651"/>
    </source>
</evidence>
<evidence type="ECO:0000256" key="5">
    <source>
        <dbReference type="ARBA" id="ARBA00022989"/>
    </source>
</evidence>
<comment type="caution">
    <text evidence="9">The sequence shown here is derived from an EMBL/GenBank/DDBJ whole genome shotgun (WGS) entry which is preliminary data.</text>
</comment>
<reference evidence="9" key="2">
    <citation type="journal article" date="2021" name="PeerJ">
        <title>Extensive microbial diversity within the chicken gut microbiome revealed by metagenomics and culture.</title>
        <authorList>
            <person name="Gilroy R."/>
            <person name="Ravi A."/>
            <person name="Getino M."/>
            <person name="Pursley I."/>
            <person name="Horton D.L."/>
            <person name="Alikhan N.F."/>
            <person name="Baker D."/>
            <person name="Gharbi K."/>
            <person name="Hall N."/>
            <person name="Watson M."/>
            <person name="Adriaenssens E.M."/>
            <person name="Foster-Nyarko E."/>
            <person name="Jarju S."/>
            <person name="Secka A."/>
            <person name="Antonio M."/>
            <person name="Oren A."/>
            <person name="Chaudhuri R.R."/>
            <person name="La Ragione R."/>
            <person name="Hildebrand F."/>
            <person name="Pallen M.J."/>
        </authorList>
    </citation>
    <scope>NUCLEOTIDE SEQUENCE</scope>
    <source>
        <strain evidence="9">USAMLcec3-3695</strain>
    </source>
</reference>
<evidence type="ECO:0000256" key="7">
    <source>
        <dbReference type="SAM" id="Phobius"/>
    </source>
</evidence>
<dbReference type="Proteomes" id="UP000824109">
    <property type="component" value="Unassembled WGS sequence"/>
</dbReference>
<evidence type="ECO:0000313" key="10">
    <source>
        <dbReference type="Proteomes" id="UP000824109"/>
    </source>
</evidence>
<evidence type="ECO:0000313" key="9">
    <source>
        <dbReference type="EMBL" id="HIU56670.1"/>
    </source>
</evidence>
<feature type="transmembrane region" description="Helical" evidence="7">
    <location>
        <begin position="12"/>
        <end position="30"/>
    </location>
</feature>
<sequence>MNETVTGLINMYGYFGIFFLIFIENVFPPIPSEVILLFGGSLAVASGLGAFGVIAAATLGALLGALMLYYIGYRFNAETLKKIFSGRAGRITRIKPEYVDISEKWFVKYRNKAVLLCRCVPLVRSFISLPAGFSKMNIPVFVILTLIGSAVWNTVLVLIGAALGETWTGALPYFERYAHIVLIAAIAAVAVFVLYRTMSRKRGKWK</sequence>
<dbReference type="AlphaFoldDB" id="A0A9D1MAL7"/>
<dbReference type="PANTHER" id="PTHR42709:SF6">
    <property type="entry name" value="UNDECAPRENYL PHOSPHATE TRANSPORTER A"/>
    <property type="match status" value="1"/>
</dbReference>
<dbReference type="PANTHER" id="PTHR42709">
    <property type="entry name" value="ALKALINE PHOSPHATASE LIKE PROTEIN"/>
    <property type="match status" value="1"/>
</dbReference>
<dbReference type="GO" id="GO:0005886">
    <property type="term" value="C:plasma membrane"/>
    <property type="evidence" value="ECO:0007669"/>
    <property type="project" value="UniProtKB-SubCell"/>
</dbReference>
<keyword evidence="3" id="KW-1003">Cell membrane</keyword>
<feature type="transmembrane region" description="Helical" evidence="7">
    <location>
        <begin position="50"/>
        <end position="72"/>
    </location>
</feature>
<dbReference type="InterPro" id="IPR051311">
    <property type="entry name" value="DedA_domain"/>
</dbReference>
<feature type="transmembrane region" description="Helical" evidence="7">
    <location>
        <begin position="140"/>
        <end position="164"/>
    </location>
</feature>
<evidence type="ECO:0000256" key="4">
    <source>
        <dbReference type="ARBA" id="ARBA00022692"/>
    </source>
</evidence>
<organism evidence="9 10">
    <name type="scientific">Candidatus Ornithomonoglobus merdipullorum</name>
    <dbReference type="NCBI Taxonomy" id="2840895"/>
    <lineage>
        <taxon>Bacteria</taxon>
        <taxon>Bacillati</taxon>
        <taxon>Bacillota</taxon>
        <taxon>Clostridia</taxon>
        <taxon>Candidatus Ornithomonoglobus</taxon>
    </lineage>
</organism>
<comment type="similarity">
    <text evidence="2">Belongs to the DedA family.</text>
</comment>
<feature type="domain" description="VTT" evidence="8">
    <location>
        <begin position="30"/>
        <end position="161"/>
    </location>
</feature>
<evidence type="ECO:0000259" key="8">
    <source>
        <dbReference type="Pfam" id="PF09335"/>
    </source>
</evidence>
<keyword evidence="6 7" id="KW-0472">Membrane</keyword>
<dbReference type="EMBL" id="DVNB01000026">
    <property type="protein sequence ID" value="HIU56670.1"/>
    <property type="molecule type" value="Genomic_DNA"/>
</dbReference>
<dbReference type="InterPro" id="IPR032816">
    <property type="entry name" value="VTT_dom"/>
</dbReference>
<name>A0A9D1MAL7_9FIRM</name>